<evidence type="ECO:0000256" key="1">
    <source>
        <dbReference type="ARBA" id="ARBA00009919"/>
    </source>
</evidence>
<dbReference type="InterPro" id="IPR045886">
    <property type="entry name" value="ThiF/MoeB/HesA"/>
</dbReference>
<proteinExistence type="inferred from homology"/>
<dbReference type="GO" id="GO:0004792">
    <property type="term" value="F:thiosulfate-cyanide sulfurtransferase activity"/>
    <property type="evidence" value="ECO:0007669"/>
    <property type="project" value="TreeGrafter"/>
</dbReference>
<dbReference type="InterPro" id="IPR035985">
    <property type="entry name" value="Ubiquitin-activating_enz"/>
</dbReference>
<dbReference type="EMBL" id="FN543104">
    <property type="protein sequence ID" value="CBA27848.1"/>
    <property type="molecule type" value="Genomic_DNA"/>
</dbReference>
<evidence type="ECO:0000256" key="2">
    <source>
        <dbReference type="ARBA" id="ARBA00022679"/>
    </source>
</evidence>
<comment type="similarity">
    <text evidence="1">Belongs to the HesA/MoeB/ThiF family.</text>
</comment>
<dbReference type="CDD" id="cd00757">
    <property type="entry name" value="ThiF_MoeB_HesA_family"/>
    <property type="match status" value="1"/>
</dbReference>
<dbReference type="PANTHER" id="PTHR10953:SF102">
    <property type="entry name" value="ADENYLYLTRANSFERASE AND SULFURTRANSFERASE MOCS3"/>
    <property type="match status" value="1"/>
</dbReference>
<accession>C9Y8I1</accession>
<feature type="domain" description="THIF-type NAD/FAD binding fold" evidence="13">
    <location>
        <begin position="9"/>
        <end position="245"/>
    </location>
</feature>
<evidence type="ECO:0000256" key="12">
    <source>
        <dbReference type="ARBA" id="ARBA00078531"/>
    </source>
</evidence>
<dbReference type="AlphaFoldDB" id="C9Y8I1"/>
<dbReference type="PANTHER" id="PTHR10953">
    <property type="entry name" value="UBIQUITIN-ACTIVATING ENZYME E1"/>
    <property type="match status" value="1"/>
</dbReference>
<evidence type="ECO:0000259" key="13">
    <source>
        <dbReference type="Pfam" id="PF00899"/>
    </source>
</evidence>
<protein>
    <recommendedName>
        <fullName evidence="9">Molybdopterin-synthase adenylyltransferase</fullName>
        <ecNumber evidence="8">2.7.7.80</ecNumber>
    </recommendedName>
    <alternativeName>
        <fullName evidence="12">MoaD protein adenylase</fullName>
    </alternativeName>
    <alternativeName>
        <fullName evidence="10">Molybdopterin-converting factor subunit 1 adenylase</fullName>
    </alternativeName>
    <alternativeName>
        <fullName evidence="11">Sulfur carrier protein MoaD adenylyltransferase</fullName>
    </alternativeName>
</protein>
<evidence type="ECO:0000256" key="6">
    <source>
        <dbReference type="ARBA" id="ARBA00055169"/>
    </source>
</evidence>
<keyword evidence="4" id="KW-0067">ATP-binding</keyword>
<name>C9Y8I1_CURXX</name>
<evidence type="ECO:0000256" key="3">
    <source>
        <dbReference type="ARBA" id="ARBA00022741"/>
    </source>
</evidence>
<dbReference type="NCBIfam" id="NF004281">
    <property type="entry name" value="PRK05690.1"/>
    <property type="match status" value="1"/>
</dbReference>
<organism evidence="14">
    <name type="scientific">Curvibacter symbiont subsp. Hydra magnipapillata</name>
    <dbReference type="NCBI Taxonomy" id="667019"/>
    <lineage>
        <taxon>Bacteria</taxon>
        <taxon>Pseudomonadati</taxon>
        <taxon>Pseudomonadota</taxon>
        <taxon>Betaproteobacteria</taxon>
        <taxon>Burkholderiales</taxon>
        <taxon>Comamonadaceae</taxon>
        <taxon>Curvibacter</taxon>
    </lineage>
</organism>
<dbReference type="Pfam" id="PF00899">
    <property type="entry name" value="ThiF"/>
    <property type="match status" value="1"/>
</dbReference>
<gene>
    <name evidence="14" type="ORF">Csp_A04320</name>
</gene>
<dbReference type="EC" id="2.7.7.80" evidence="8"/>
<comment type="subunit">
    <text evidence="7">Homodimer. Forms a stable heterotetrameric complex of 2 MoeB and 2 MoaD during adenylation of MoaD.</text>
</comment>
<evidence type="ECO:0000256" key="11">
    <source>
        <dbReference type="ARBA" id="ARBA00075328"/>
    </source>
</evidence>
<dbReference type="SUPFAM" id="SSF69572">
    <property type="entry name" value="Activating enzymes of the ubiquitin-like proteins"/>
    <property type="match status" value="1"/>
</dbReference>
<evidence type="ECO:0000256" key="4">
    <source>
        <dbReference type="ARBA" id="ARBA00022840"/>
    </source>
</evidence>
<evidence type="ECO:0000313" key="14">
    <source>
        <dbReference type="EMBL" id="CBA27848.1"/>
    </source>
</evidence>
<dbReference type="Gene3D" id="3.40.50.720">
    <property type="entry name" value="NAD(P)-binding Rossmann-like Domain"/>
    <property type="match status" value="1"/>
</dbReference>
<keyword evidence="3" id="KW-0547">Nucleotide-binding</keyword>
<dbReference type="GO" id="GO:0005829">
    <property type="term" value="C:cytosol"/>
    <property type="evidence" value="ECO:0007669"/>
    <property type="project" value="TreeGrafter"/>
</dbReference>
<dbReference type="InterPro" id="IPR000594">
    <property type="entry name" value="ThiF_NAD_FAD-bd"/>
</dbReference>
<evidence type="ECO:0000256" key="7">
    <source>
        <dbReference type="ARBA" id="ARBA00063809"/>
    </source>
</evidence>
<dbReference type="GO" id="GO:0008146">
    <property type="term" value="F:sulfotransferase activity"/>
    <property type="evidence" value="ECO:0007669"/>
    <property type="project" value="TreeGrafter"/>
</dbReference>
<evidence type="ECO:0000256" key="5">
    <source>
        <dbReference type="ARBA" id="ARBA00052218"/>
    </source>
</evidence>
<dbReference type="GO" id="GO:0061605">
    <property type="term" value="F:molybdopterin-synthase adenylyltransferase activity"/>
    <property type="evidence" value="ECO:0007669"/>
    <property type="project" value="UniProtKB-EC"/>
</dbReference>
<evidence type="ECO:0000256" key="9">
    <source>
        <dbReference type="ARBA" id="ARBA00073635"/>
    </source>
</evidence>
<dbReference type="GO" id="GO:0005524">
    <property type="term" value="F:ATP binding"/>
    <property type="evidence" value="ECO:0007669"/>
    <property type="project" value="UniProtKB-KW"/>
</dbReference>
<sequence length="248" mass="26255">MQDTELLRYSRHILLDEIGIEGQERICGAHALIIGAGGLGAPAAMYLAAAGIGKITLVDPDTVDLTNLQRQIIHTTHSVGQAKVLSASVSLNAINPLTQVQAVQSHADAAWLADNLESVDVVLDCCDSFTTRQAVNKACVLARVPLVSGAAIRFDGQISVYDCRADDAPCYACAFPPDDAPPPTQCSTMGVFAPLVGVIGAMQAAEALKLVLGISTTLRGRVLLLDGLRMEWTEMRLPRNPSCPVCAH</sequence>
<comment type="function">
    <text evidence="6">Catalyzes the adenylation by ATP of the carboxyl group of the C-terminal glycine of sulfur carrier protein MoaD.</text>
</comment>
<evidence type="ECO:0000256" key="8">
    <source>
        <dbReference type="ARBA" id="ARBA00066884"/>
    </source>
</evidence>
<evidence type="ECO:0000256" key="10">
    <source>
        <dbReference type="ARBA" id="ARBA00075110"/>
    </source>
</evidence>
<keyword evidence="14" id="KW-0548">Nucleotidyltransferase</keyword>
<comment type="catalytic activity">
    <reaction evidence="5">
        <text>[molybdopterin-synthase sulfur-carrier protein]-C-terminal Gly-Gly + ATP + H(+) = [molybdopterin-synthase sulfur-carrier protein]-C-terminal Gly-Gly-AMP + diphosphate</text>
        <dbReference type="Rhea" id="RHEA:43616"/>
        <dbReference type="Rhea" id="RHEA-COMP:12159"/>
        <dbReference type="Rhea" id="RHEA-COMP:12202"/>
        <dbReference type="ChEBI" id="CHEBI:15378"/>
        <dbReference type="ChEBI" id="CHEBI:30616"/>
        <dbReference type="ChEBI" id="CHEBI:33019"/>
        <dbReference type="ChEBI" id="CHEBI:90618"/>
        <dbReference type="ChEBI" id="CHEBI:90778"/>
        <dbReference type="EC" id="2.7.7.80"/>
    </reaction>
</comment>
<dbReference type="GO" id="GO:0008641">
    <property type="term" value="F:ubiquitin-like modifier activating enzyme activity"/>
    <property type="evidence" value="ECO:0007669"/>
    <property type="project" value="InterPro"/>
</dbReference>
<keyword evidence="2 14" id="KW-0808">Transferase</keyword>
<reference evidence="14" key="1">
    <citation type="journal article" date="2010" name="Nature">
        <title>The dynamic genome of Hydra.</title>
        <authorList>
            <person name="Chapman J.A."/>
            <person name="Kirkness E.F."/>
            <person name="Simakov O."/>
            <person name="Hampson S.E."/>
            <person name="Mitros T."/>
            <person name="Weinmaier T."/>
            <person name="Rattei T."/>
            <person name="Balasubramanian P.G."/>
            <person name="Borman J."/>
            <person name="Busam D."/>
            <person name="Disbennett K."/>
            <person name="Pfannkoch C."/>
            <person name="Sumin N."/>
            <person name="Sutton G."/>
            <person name="Viswanathan L."/>
            <person name="Walenz B."/>
            <person name="Goodstein D.M."/>
            <person name="Hellsten U."/>
            <person name="Kawashima T."/>
            <person name="Prochnik S.E."/>
            <person name="Putnam N.H."/>
            <person name="Shu S."/>
            <person name="Blumberg B."/>
            <person name="Dana C.E."/>
            <person name="Gee L."/>
            <person name="Kibler D.F."/>
            <person name="Law L."/>
            <person name="Lindgens D."/>
            <person name="Martinez D.E."/>
            <person name="Peng J."/>
            <person name="Wigge P.A."/>
            <person name="Bertulat B."/>
            <person name="Guder C."/>
            <person name="Nakamura Y."/>
            <person name="Ozbek S."/>
            <person name="Watanabe H."/>
            <person name="Khalturin K."/>
            <person name="Hemmrich G."/>
            <person name="Franke A."/>
            <person name="Augustin R."/>
            <person name="Fraune S."/>
            <person name="Hayakawa E."/>
            <person name="Hayakawa S."/>
            <person name="Hirose M."/>
            <person name="Hwang J."/>
            <person name="Ikeo K."/>
            <person name="Nishimiya-Fujisawa C."/>
            <person name="Ogura A."/>
            <person name="Takahashi T."/>
            <person name="Steinmetz P.R."/>
            <person name="Zhang X."/>
            <person name="Aufschnaiter R."/>
            <person name="Eder M.K."/>
            <person name="Gorny A.K."/>
            <person name="Salvenmoser W."/>
            <person name="Heimberg A.M."/>
            <person name="Wheeler B.M."/>
            <person name="Peterson K.J."/>
            <person name="Boettger A."/>
            <person name="Tischler P."/>
            <person name="Wolf A."/>
            <person name="Gojobori T."/>
            <person name="Remington K.A."/>
            <person name="Strausberg R.L."/>
            <person name="Venter J."/>
            <person name="Technau U."/>
            <person name="Hobmayer B."/>
            <person name="Bosch T.C."/>
            <person name="Holstein T.W."/>
            <person name="Fujisawa T."/>
            <person name="Bode H.R."/>
            <person name="David C.N."/>
            <person name="Rokhsar D.S."/>
            <person name="Steele R.E."/>
        </authorList>
    </citation>
    <scope>NUCLEOTIDE SEQUENCE</scope>
</reference>
<dbReference type="FunFam" id="3.40.50.720:FF:000033">
    <property type="entry name" value="Adenylyltransferase and sulfurtransferase MOCS3"/>
    <property type="match status" value="1"/>
</dbReference>